<dbReference type="EMBL" id="ACJE01000004">
    <property type="protein sequence ID" value="EHA26473.1"/>
    <property type="molecule type" value="Genomic_DNA"/>
</dbReference>
<dbReference type="Proteomes" id="UP000009038">
    <property type="component" value="Unassembled WGS sequence"/>
</dbReference>
<dbReference type="GO" id="GO:0032040">
    <property type="term" value="C:small-subunit processome"/>
    <property type="evidence" value="ECO:0007669"/>
    <property type="project" value="InterPro"/>
</dbReference>
<feature type="region of interest" description="Disordered" evidence="1">
    <location>
        <begin position="1079"/>
        <end position="1109"/>
    </location>
</feature>
<dbReference type="Pfam" id="PF04900">
    <property type="entry name" value="Fcf1"/>
    <property type="match status" value="2"/>
</dbReference>
<dbReference type="FunFam" id="3.40.50.1010:FF:000062">
    <property type="entry name" value="rRNA processing protein, putative"/>
    <property type="match status" value="1"/>
</dbReference>
<reference evidence="3 4" key="1">
    <citation type="journal article" date="2011" name="Genome Res.">
        <title>Comparative genomics of citric-acid-producing Aspergillus niger ATCC 1015 versus enzyme-producing CBS 513.88.</title>
        <authorList>
            <person name="Andersen M.R."/>
            <person name="Salazar M.P."/>
            <person name="Schaap P.J."/>
            <person name="van de Vondervoort P.J."/>
            <person name="Culley D."/>
            <person name="Thykaer J."/>
            <person name="Frisvad J.C."/>
            <person name="Nielsen K.F."/>
            <person name="Albang R."/>
            <person name="Albermann K."/>
            <person name="Berka R.M."/>
            <person name="Braus G.H."/>
            <person name="Braus-Stromeyer S.A."/>
            <person name="Corrochano L.M."/>
            <person name="Dai Z."/>
            <person name="van Dijck P.W."/>
            <person name="Hofmann G."/>
            <person name="Lasure L.L."/>
            <person name="Magnuson J.K."/>
            <person name="Menke H."/>
            <person name="Meijer M."/>
            <person name="Meijer S.L."/>
            <person name="Nielsen J.B."/>
            <person name="Nielsen M.L."/>
            <person name="van Ooyen A.J."/>
            <person name="Pel H.J."/>
            <person name="Poulsen L."/>
            <person name="Samson R.A."/>
            <person name="Stam H."/>
            <person name="Tsang A."/>
            <person name="van den Brink J.M."/>
            <person name="Atkins A."/>
            <person name="Aerts A."/>
            <person name="Shapiro H."/>
            <person name="Pangilinan J."/>
            <person name="Salamov A."/>
            <person name="Lou Y."/>
            <person name="Lindquist E."/>
            <person name="Lucas S."/>
            <person name="Grimwood J."/>
            <person name="Grigoriev I.V."/>
            <person name="Kubicek C.P."/>
            <person name="Martinez D."/>
            <person name="van Peij N.N."/>
            <person name="Roubos J.A."/>
            <person name="Nielsen J."/>
            <person name="Baker S.E."/>
        </authorList>
    </citation>
    <scope>NUCLEOTIDE SEQUENCE [LARGE SCALE GENOMIC DNA]</scope>
    <source>
        <strain evidence="4">ATCC 1015 / CBS 113.46 / FGSC A1144 / LSHB Ac4 / NCTC 3858a / NRRL 328 / USDA 3528.7</strain>
    </source>
</reference>
<dbReference type="PANTHER" id="PTHR12320">
    <property type="entry name" value="PROTEIN PHOSPHATASE 2C"/>
    <property type="match status" value="1"/>
</dbReference>
<evidence type="ECO:0000313" key="4">
    <source>
        <dbReference type="Proteomes" id="UP000009038"/>
    </source>
</evidence>
<protein>
    <recommendedName>
        <fullName evidence="2">PPM-type phosphatase domain-containing protein</fullName>
    </recommendedName>
</protein>
<organism evidence="3 4">
    <name type="scientific">Aspergillus niger (strain ATCC 1015 / CBS 113.46 / FGSC A1144 / LSHB Ac4 / NCTC 3858a / NRRL 328 / USDA 3528.7)</name>
    <dbReference type="NCBI Taxonomy" id="380704"/>
    <lineage>
        <taxon>Eukaryota</taxon>
        <taxon>Fungi</taxon>
        <taxon>Dikarya</taxon>
        <taxon>Ascomycota</taxon>
        <taxon>Pezizomycotina</taxon>
        <taxon>Eurotiomycetes</taxon>
        <taxon>Eurotiomycetidae</taxon>
        <taxon>Eurotiales</taxon>
        <taxon>Aspergillaceae</taxon>
        <taxon>Aspergillus</taxon>
        <taxon>Aspergillus subgen. Circumdati</taxon>
    </lineage>
</organism>
<feature type="compositionally biased region" description="Low complexity" evidence="1">
    <location>
        <begin position="1260"/>
        <end position="1272"/>
    </location>
</feature>
<proteinExistence type="predicted"/>
<sequence length="1272" mass="142419">MIPSHRSASQLWAIARRKLFTRREPKSSEHDYPQHRSFDSVSSSSFSEHTDGFYKYSLEVLQQSDEEYRDTVESRGMRSSDSTGMSYTSARTAPAEFPFSPYAVGAVEWNSASGYVKNLDDAQGHDVSSWKNSVLAVYVRVYTVAKVVFMSFIHYGIELDGFNGGLMVCIRDVEDAIASTKIAPLVECVEKLYHALYARLVMELVVVDLCSCFKIEVSRVSSHNNFMLPEPRHLYNIFLACKQVLDSSTVCRFFKKDFVQNYQATFIHRAVTKLNSMPFVMDDLIGYRRFALGIIDNPDSPFRQRWAGSGLIYHMPPPRVLIVHSEIYMSFTPRQTYQFMIPQQPLPFIQRHNADPTFMENARTSDHRQAALAMLEGKTVGDLRNEGTIQQLIEYAKRRNCGQDCTQEPDRLCPCAEWNMILLLTQVNANRGALGLRDRCTVLSKAVFQELASIREDIDVFVSGGAQVTGDGASWSEVGRGSQVWQDFHLALAEIQLPERVCICACVGFPPGTAISGKLLAGMVPKTVASSTGCLSFIFSSSSPLASPVIRRSPLWSAHSGAPSIWVRRYRAVWPSYGITTPIPDPNPQFPISRSPFCFQTGYALCAKRPSRPFPPPFLSPPSSSFSDPLTTHYLSQDKRLSVRGDLVRGLNNGDDAVLVAENYLAVNDGVGAWATKPRGHAALWSRLLLHFWALEVERDPNGQSELDPIGYLQRAYEETIRATTSPGEWLGTTTSVTALLHWKRDATGNIRPLLYVTNIGDCKVFVIRPSEKRILFRTKEQWHWFDCPMQLGTNSVDTPRKDAVLSLVDMQEDDLVVAVSDGILDNLWEHEILTIILDSLEKWQQGRHEDKDSEWAPPAVMADEQMVFLARELLKSALEIAQDPFAESPYMEKAVDEGLAVQGGKMDDISVVIGSCRRRQGRSVRWQMSESTSARPSDNDPTVKMRAKRSKKYRKLMHQYELTFGFREPYQVLVDSNFLRAVHSFKMDLIPALERTLQGKPKPLLTKCSLAAIMASQPINPRTNNPYRPDHLPPPTTLPLRHCSHNADSTPIDEVECLLSLLSPSAESKKNKEHYILATADPHNAKDKSATDNTAAGRKRKRDAEDKAEAALRKSRLLRRQARSIPGVPIVYVKRSVMVLEPMSDPSDAIREGVEKGKFRVGLNDEARKPTTAGDGEKTKKKRDLKKPKGPNPLSVKKPKKRAPEDTPGKAEKPKREAEERPAAEERDGEDGDAAPKAKRRRRHHNRGAGKTDGDEGGAQEAAAPADAMDD</sequence>
<dbReference type="InterPro" id="IPR036457">
    <property type="entry name" value="PPM-type-like_dom_sf"/>
</dbReference>
<dbReference type="Gene3D" id="3.40.50.1010">
    <property type="entry name" value="5'-nuclease"/>
    <property type="match status" value="1"/>
</dbReference>
<evidence type="ECO:0000259" key="2">
    <source>
        <dbReference type="PROSITE" id="PS51746"/>
    </source>
</evidence>
<dbReference type="InterPro" id="IPR001932">
    <property type="entry name" value="PPM-type_phosphatase-like_dom"/>
</dbReference>
<dbReference type="VEuPathDB" id="FungiDB:ASPNIDRAFT2_128944"/>
<feature type="region of interest" description="Disordered" evidence="1">
    <location>
        <begin position="1162"/>
        <end position="1272"/>
    </location>
</feature>
<dbReference type="GO" id="GO:0004722">
    <property type="term" value="F:protein serine/threonine phosphatase activity"/>
    <property type="evidence" value="ECO:0007669"/>
    <property type="project" value="TreeGrafter"/>
</dbReference>
<dbReference type="AlphaFoldDB" id="G3XSE6"/>
<dbReference type="OrthoDB" id="25675at2759"/>
<feature type="compositionally biased region" description="Basic residues" evidence="1">
    <location>
        <begin position="1238"/>
        <end position="1249"/>
    </location>
</feature>
<gene>
    <name evidence="3" type="ORF">ASPNIDRAFT_128944</name>
</gene>
<comment type="caution">
    <text evidence="3">The sequence shown here is derived from an EMBL/GenBank/DDBJ whole genome shotgun (WGS) entry which is preliminary data.</text>
</comment>
<dbReference type="SMART" id="SM00332">
    <property type="entry name" value="PP2Cc"/>
    <property type="match status" value="1"/>
</dbReference>
<name>G3XSE6_ASPNA</name>
<accession>G3XSE6</accession>
<dbReference type="Pfam" id="PF24779">
    <property type="entry name" value="UTP23_sensor"/>
    <property type="match status" value="1"/>
</dbReference>
<dbReference type="PANTHER" id="PTHR12320:SF24">
    <property type="entry name" value="PROTEIN PHOSPHATASE"/>
    <property type="match status" value="1"/>
</dbReference>
<evidence type="ECO:0000313" key="3">
    <source>
        <dbReference type="EMBL" id="EHA26473.1"/>
    </source>
</evidence>
<dbReference type="STRING" id="380704.G3XSE6"/>
<dbReference type="SUPFAM" id="SSF81606">
    <property type="entry name" value="PP2C-like"/>
    <property type="match status" value="1"/>
</dbReference>
<feature type="region of interest" description="Disordered" evidence="1">
    <location>
        <begin position="23"/>
        <end position="47"/>
    </location>
</feature>
<dbReference type="PROSITE" id="PS51746">
    <property type="entry name" value="PPM_2"/>
    <property type="match status" value="1"/>
</dbReference>
<feature type="compositionally biased region" description="Basic and acidic residues" evidence="1">
    <location>
        <begin position="23"/>
        <end position="38"/>
    </location>
</feature>
<dbReference type="Gene3D" id="3.60.40.10">
    <property type="entry name" value="PPM-type phosphatase domain"/>
    <property type="match status" value="1"/>
</dbReference>
<dbReference type="HOGENOM" id="CLU_263820_0_0_1"/>
<evidence type="ECO:0000256" key="1">
    <source>
        <dbReference type="SAM" id="MobiDB-lite"/>
    </source>
</evidence>
<feature type="compositionally biased region" description="Basic and acidic residues" evidence="1">
    <location>
        <begin position="1203"/>
        <end position="1227"/>
    </location>
</feature>
<dbReference type="InterPro" id="IPR006984">
    <property type="entry name" value="Fcf1/UTP23"/>
</dbReference>
<dbReference type="FunFam" id="3.60.40.10:FF:000118">
    <property type="entry name" value="Phosphatase 2C-like domain-containing protein"/>
    <property type="match status" value="1"/>
</dbReference>
<dbReference type="InterPro" id="IPR039123">
    <property type="entry name" value="PPTC7"/>
</dbReference>
<feature type="domain" description="PPM-type phosphatase" evidence="2">
    <location>
        <begin position="640"/>
        <end position="917"/>
    </location>
</feature>
<dbReference type="InterPro" id="IPR057776">
    <property type="entry name" value="UTP23_sensor"/>
</dbReference>
<feature type="compositionally biased region" description="Basic residues" evidence="1">
    <location>
        <begin position="1180"/>
        <end position="1190"/>
    </location>
</feature>